<accession>A0A0A9HCB4</accession>
<dbReference type="EMBL" id="GBRH01163499">
    <property type="protein sequence ID" value="JAE34397.1"/>
    <property type="molecule type" value="Transcribed_RNA"/>
</dbReference>
<dbReference type="AlphaFoldDB" id="A0A0A9HCB4"/>
<evidence type="ECO:0000313" key="1">
    <source>
        <dbReference type="EMBL" id="JAE34397.1"/>
    </source>
</evidence>
<name>A0A0A9HCB4_ARUDO</name>
<reference evidence="1" key="1">
    <citation type="submission" date="2014-09" db="EMBL/GenBank/DDBJ databases">
        <authorList>
            <person name="Magalhaes I.L.F."/>
            <person name="Oliveira U."/>
            <person name="Santos F.R."/>
            <person name="Vidigal T.H.D.A."/>
            <person name="Brescovit A.D."/>
            <person name="Santos A.J."/>
        </authorList>
    </citation>
    <scope>NUCLEOTIDE SEQUENCE</scope>
    <source>
        <tissue evidence="1">Shoot tissue taken approximately 20 cm above the soil surface</tissue>
    </source>
</reference>
<reference evidence="1" key="2">
    <citation type="journal article" date="2015" name="Data Brief">
        <title>Shoot transcriptome of the giant reed, Arundo donax.</title>
        <authorList>
            <person name="Barrero R.A."/>
            <person name="Guerrero F.D."/>
            <person name="Moolhuijzen P."/>
            <person name="Goolsby J.A."/>
            <person name="Tidwell J."/>
            <person name="Bellgard S.E."/>
            <person name="Bellgard M.I."/>
        </authorList>
    </citation>
    <scope>NUCLEOTIDE SEQUENCE</scope>
    <source>
        <tissue evidence="1">Shoot tissue taken approximately 20 cm above the soil surface</tissue>
    </source>
</reference>
<organism evidence="1">
    <name type="scientific">Arundo donax</name>
    <name type="common">Giant reed</name>
    <name type="synonym">Donax arundinaceus</name>
    <dbReference type="NCBI Taxonomy" id="35708"/>
    <lineage>
        <taxon>Eukaryota</taxon>
        <taxon>Viridiplantae</taxon>
        <taxon>Streptophyta</taxon>
        <taxon>Embryophyta</taxon>
        <taxon>Tracheophyta</taxon>
        <taxon>Spermatophyta</taxon>
        <taxon>Magnoliopsida</taxon>
        <taxon>Liliopsida</taxon>
        <taxon>Poales</taxon>
        <taxon>Poaceae</taxon>
        <taxon>PACMAD clade</taxon>
        <taxon>Arundinoideae</taxon>
        <taxon>Arundineae</taxon>
        <taxon>Arundo</taxon>
    </lineage>
</organism>
<protein>
    <submittedName>
        <fullName evidence="1">Uncharacterized protein</fullName>
    </submittedName>
</protein>
<proteinExistence type="predicted"/>
<sequence>MLDVSIKPAVILRPNKR</sequence>